<accession>A0ABN6KHJ5</accession>
<dbReference type="PANTHER" id="PTHR33495:SF2">
    <property type="entry name" value="ANTI-SIGMA FACTOR ANTAGONIST TM_1081-RELATED"/>
    <property type="match status" value="1"/>
</dbReference>
<feature type="region of interest" description="Disordered" evidence="1">
    <location>
        <begin position="111"/>
        <end position="140"/>
    </location>
</feature>
<evidence type="ECO:0000313" key="3">
    <source>
        <dbReference type="EMBL" id="BDA79409.1"/>
    </source>
</evidence>
<dbReference type="Proteomes" id="UP000245263">
    <property type="component" value="Chromosome 1"/>
</dbReference>
<dbReference type="InterPro" id="IPR036513">
    <property type="entry name" value="STAS_dom_sf"/>
</dbReference>
<organism evidence="3 4">
    <name type="scientific">Leptospira kobayashii</name>
    <dbReference type="NCBI Taxonomy" id="1917830"/>
    <lineage>
        <taxon>Bacteria</taxon>
        <taxon>Pseudomonadati</taxon>
        <taxon>Spirochaetota</taxon>
        <taxon>Spirochaetia</taxon>
        <taxon>Leptospirales</taxon>
        <taxon>Leptospiraceae</taxon>
        <taxon>Leptospira</taxon>
    </lineage>
</organism>
<proteinExistence type="predicted"/>
<evidence type="ECO:0000259" key="2">
    <source>
        <dbReference type="PROSITE" id="PS50801"/>
    </source>
</evidence>
<keyword evidence="4" id="KW-1185">Reference proteome</keyword>
<dbReference type="RefSeq" id="WP_109019183.1">
    <property type="nucleotide sequence ID" value="NZ_AP025028.1"/>
</dbReference>
<dbReference type="Gene3D" id="3.30.750.24">
    <property type="entry name" value="STAS domain"/>
    <property type="match status" value="1"/>
</dbReference>
<evidence type="ECO:0000256" key="1">
    <source>
        <dbReference type="SAM" id="MobiDB-lite"/>
    </source>
</evidence>
<name>A0ABN6KHJ5_9LEPT</name>
<gene>
    <name evidence="3" type="ORF">LPTSP3_g23390</name>
</gene>
<reference evidence="3 4" key="1">
    <citation type="submission" date="2021-08" db="EMBL/GenBank/DDBJ databases">
        <title>Complete genome sequence of Leptospira kobayashii strain E30.</title>
        <authorList>
            <person name="Nakao R."/>
            <person name="Nakamura S."/>
            <person name="Masuzawa T."/>
            <person name="Koizumi N."/>
        </authorList>
    </citation>
    <scope>NUCLEOTIDE SEQUENCE [LARGE SCALE GENOMIC DNA]</scope>
    <source>
        <strain evidence="3 4">E30</strain>
    </source>
</reference>
<dbReference type="SUPFAM" id="SSF52091">
    <property type="entry name" value="SpoIIaa-like"/>
    <property type="match status" value="1"/>
</dbReference>
<dbReference type="EMBL" id="AP025028">
    <property type="protein sequence ID" value="BDA79409.1"/>
    <property type="molecule type" value="Genomic_DNA"/>
</dbReference>
<feature type="domain" description="STAS" evidence="2">
    <location>
        <begin position="3"/>
        <end position="113"/>
    </location>
</feature>
<dbReference type="InterPro" id="IPR002645">
    <property type="entry name" value="STAS_dom"/>
</dbReference>
<dbReference type="PROSITE" id="PS50801">
    <property type="entry name" value="STAS"/>
    <property type="match status" value="1"/>
</dbReference>
<dbReference type="CDD" id="cd07043">
    <property type="entry name" value="STAS_anti-anti-sigma_factors"/>
    <property type="match status" value="1"/>
</dbReference>
<sequence>MTNQLDRSSEGKVFSIQLKGALDGVSAEDLFRYLESQIENGFSRFLFNFGHVDFITSNGISTLIKIRKRMIGTPGLSYVFYGLGGEAESVLRLLGLYKKLPVKKSLTEAEEYLRSQQTPEKSAARAANAEEEERSRIASQDSKERIRFYYTGSPKSNRGEEVVSKLESYAPSKDAESEIKAPEKGTVNAGHSVPEITKPSEMETILEEKITSLRKEIKETLSFELEKRLSFVTGKETSPETSGPIKIPNYIQPKSKQVSSGFEKIFPCEACGTRLRVTKVGKHQCPTCRTEVYVNNTGSIRFLEKLNT</sequence>
<evidence type="ECO:0000313" key="4">
    <source>
        <dbReference type="Proteomes" id="UP000245263"/>
    </source>
</evidence>
<protein>
    <recommendedName>
        <fullName evidence="2">STAS domain-containing protein</fullName>
    </recommendedName>
</protein>
<dbReference type="Pfam" id="PF01740">
    <property type="entry name" value="STAS"/>
    <property type="match status" value="1"/>
</dbReference>
<dbReference type="PANTHER" id="PTHR33495">
    <property type="entry name" value="ANTI-SIGMA FACTOR ANTAGONIST TM_1081-RELATED-RELATED"/>
    <property type="match status" value="1"/>
</dbReference>